<dbReference type="PROSITE" id="PS50005">
    <property type="entry name" value="TPR"/>
    <property type="match status" value="1"/>
</dbReference>
<dbReference type="eggNOG" id="COG0457">
    <property type="taxonomic scope" value="Bacteria"/>
</dbReference>
<dbReference type="STRING" id="1044.EH31_14485"/>
<evidence type="ECO:0000313" key="6">
    <source>
        <dbReference type="Proteomes" id="UP000027647"/>
    </source>
</evidence>
<dbReference type="InterPro" id="IPR051012">
    <property type="entry name" value="CellSynth/LPSAsmb/PSIAsmb"/>
</dbReference>
<dbReference type="Pfam" id="PF13432">
    <property type="entry name" value="TPR_16"/>
    <property type="match status" value="1"/>
</dbReference>
<dbReference type="PROSITE" id="PS51257">
    <property type="entry name" value="PROKAR_LIPOPROTEIN"/>
    <property type="match status" value="1"/>
</dbReference>
<dbReference type="EMBL" id="JMIW01000006">
    <property type="protein sequence ID" value="KEO89233.1"/>
    <property type="molecule type" value="Genomic_DNA"/>
</dbReference>
<dbReference type="Proteomes" id="UP000027647">
    <property type="component" value="Unassembled WGS sequence"/>
</dbReference>
<dbReference type="InterPro" id="IPR011990">
    <property type="entry name" value="TPR-like_helical_dom_sf"/>
</dbReference>
<feature type="repeat" description="TPR" evidence="3">
    <location>
        <begin position="196"/>
        <end position="229"/>
    </location>
</feature>
<dbReference type="PANTHER" id="PTHR45586:SF1">
    <property type="entry name" value="LIPOPOLYSACCHARIDE ASSEMBLY PROTEIN B"/>
    <property type="match status" value="1"/>
</dbReference>
<gene>
    <name evidence="5" type="ORF">EH31_14485</name>
</gene>
<accession>A0A074MBK6</accession>
<dbReference type="OrthoDB" id="7487699at2"/>
<evidence type="ECO:0000256" key="1">
    <source>
        <dbReference type="ARBA" id="ARBA00022737"/>
    </source>
</evidence>
<protein>
    <submittedName>
        <fullName evidence="5">Uncharacterized protein</fullName>
    </submittedName>
</protein>
<keyword evidence="1" id="KW-0677">Repeat</keyword>
<evidence type="ECO:0000256" key="4">
    <source>
        <dbReference type="SAM" id="SignalP"/>
    </source>
</evidence>
<feature type="signal peptide" evidence="4">
    <location>
        <begin position="1"/>
        <end position="23"/>
    </location>
</feature>
<keyword evidence="6" id="KW-1185">Reference proteome</keyword>
<evidence type="ECO:0000256" key="3">
    <source>
        <dbReference type="PROSITE-ProRule" id="PRU00339"/>
    </source>
</evidence>
<proteinExistence type="predicted"/>
<comment type="caution">
    <text evidence="5">The sequence shown here is derived from an EMBL/GenBank/DDBJ whole genome shotgun (WGS) entry which is preliminary data.</text>
</comment>
<evidence type="ECO:0000313" key="5">
    <source>
        <dbReference type="EMBL" id="KEO89233.1"/>
    </source>
</evidence>
<dbReference type="PANTHER" id="PTHR45586">
    <property type="entry name" value="TPR REPEAT-CONTAINING PROTEIN PA4667"/>
    <property type="match status" value="1"/>
</dbReference>
<dbReference type="Pfam" id="PF14559">
    <property type="entry name" value="TPR_19"/>
    <property type="match status" value="1"/>
</dbReference>
<dbReference type="RefSeq" id="WP_034961138.1">
    <property type="nucleotide sequence ID" value="NZ_JMIW01000006.1"/>
</dbReference>
<dbReference type="SMART" id="SM00028">
    <property type="entry name" value="TPR"/>
    <property type="match status" value="2"/>
</dbReference>
<dbReference type="AlphaFoldDB" id="A0A074MBK6"/>
<dbReference type="SUPFAM" id="SSF48452">
    <property type="entry name" value="TPR-like"/>
    <property type="match status" value="2"/>
</dbReference>
<feature type="chain" id="PRO_5001696957" evidence="4">
    <location>
        <begin position="24"/>
        <end position="516"/>
    </location>
</feature>
<name>A0A074MBK6_ERYLO</name>
<dbReference type="Gene3D" id="1.25.40.10">
    <property type="entry name" value="Tetratricopeptide repeat domain"/>
    <property type="match status" value="3"/>
</dbReference>
<reference evidence="5 6" key="1">
    <citation type="submission" date="2014-04" db="EMBL/GenBank/DDBJ databases">
        <title>A comprehensive comparison of genomes of Erythrobacter spp. strains.</title>
        <authorList>
            <person name="Zheng Q."/>
        </authorList>
    </citation>
    <scope>NUCLEOTIDE SEQUENCE [LARGE SCALE GENOMIC DNA]</scope>
    <source>
        <strain evidence="5 6">DSM 6997</strain>
    </source>
</reference>
<dbReference type="InterPro" id="IPR019734">
    <property type="entry name" value="TPR_rpt"/>
</dbReference>
<keyword evidence="4" id="KW-0732">Signal</keyword>
<sequence length="516" mass="54907">MQLRQNLLHLSGATALLLTPVLAGCDTGPSDPLAAAQEALASGQPRTALDLIGKAIEASPDSPAVRMLAGDAAMALDNPDRAIAEFQRIGEDAAEYSLAQAKLAEAQVMANYLEAASDTLENLPMDHALSYTAAIAYHLARGETFEAFDALDVGLTKFPDDPRLVTTDAERLWAQGRDEATFARLAPILKLEPAISQAHLFAGQLRLGMRDAEQAKRHFQKVLSVRPMHQTAMLAMAAIARDAGDMREAGNWINKANDAGPPHPVGLLFAAQMAYDAGDMSRAFELIEKAPSSVVNEPEFARLRGLIDAARGQDAMAALALGDYVEATGGDPFSRQILANSLAQQGKFDEAWSAILPVIDHPQSDVPALRVALALAEKTGKGDAASIRAKIARQQNAPSIDAEMRKAAAAIRASEWAKADSIYTPLVEGKGKQNAGLLNNAAAVKTKLGEHDKAVALARRALAEAPTSPEIMDTLAWALWQGGSDKAEARALLQKARQAAPANREIAEHWAIVNAL</sequence>
<keyword evidence="2 3" id="KW-0802">TPR repeat</keyword>
<organism evidence="5 6">
    <name type="scientific">Erythrobacter longus</name>
    <dbReference type="NCBI Taxonomy" id="1044"/>
    <lineage>
        <taxon>Bacteria</taxon>
        <taxon>Pseudomonadati</taxon>
        <taxon>Pseudomonadota</taxon>
        <taxon>Alphaproteobacteria</taxon>
        <taxon>Sphingomonadales</taxon>
        <taxon>Erythrobacteraceae</taxon>
        <taxon>Erythrobacter/Porphyrobacter group</taxon>
        <taxon>Erythrobacter</taxon>
    </lineage>
</organism>
<evidence type="ECO:0000256" key="2">
    <source>
        <dbReference type="ARBA" id="ARBA00022803"/>
    </source>
</evidence>